<reference evidence="5" key="1">
    <citation type="submission" date="2018-06" db="EMBL/GenBank/DDBJ databases">
        <authorList>
            <person name="Zhirakovskaya E."/>
        </authorList>
    </citation>
    <scope>NUCLEOTIDE SEQUENCE</scope>
</reference>
<evidence type="ECO:0000256" key="2">
    <source>
        <dbReference type="ARBA" id="ARBA00022741"/>
    </source>
</evidence>
<dbReference type="AlphaFoldDB" id="A0A3B0VN38"/>
<keyword evidence="3" id="KW-0067">ATP-binding</keyword>
<dbReference type="Pfam" id="PF13335">
    <property type="entry name" value="Mg_chelatase_C"/>
    <property type="match status" value="1"/>
</dbReference>
<gene>
    <name evidence="5" type="ORF">MNBD_GAMMA02-1367</name>
</gene>
<dbReference type="PANTHER" id="PTHR32039:SF7">
    <property type="entry name" value="COMPETENCE PROTEIN COMM"/>
    <property type="match status" value="1"/>
</dbReference>
<evidence type="ECO:0000256" key="1">
    <source>
        <dbReference type="ARBA" id="ARBA00006354"/>
    </source>
</evidence>
<accession>A0A3B0VN38</accession>
<dbReference type="InterPro" id="IPR004482">
    <property type="entry name" value="Mg_chelat-rel"/>
</dbReference>
<dbReference type="InterPro" id="IPR003593">
    <property type="entry name" value="AAA+_ATPase"/>
</dbReference>
<dbReference type="NCBIfam" id="NF007365">
    <property type="entry name" value="PRK09862.1"/>
    <property type="match status" value="1"/>
</dbReference>
<dbReference type="Pfam" id="PF13541">
    <property type="entry name" value="ChlI"/>
    <property type="match status" value="1"/>
</dbReference>
<comment type="similarity">
    <text evidence="1">Belongs to the Mg-chelatase subunits D/I family. ComM subfamily.</text>
</comment>
<organism evidence="5">
    <name type="scientific">hydrothermal vent metagenome</name>
    <dbReference type="NCBI Taxonomy" id="652676"/>
    <lineage>
        <taxon>unclassified sequences</taxon>
        <taxon>metagenomes</taxon>
        <taxon>ecological metagenomes</taxon>
    </lineage>
</organism>
<dbReference type="PRINTS" id="PR01657">
    <property type="entry name" value="MCMFAMILY"/>
</dbReference>
<dbReference type="PANTHER" id="PTHR32039">
    <property type="entry name" value="MAGNESIUM-CHELATASE SUBUNIT CHLI"/>
    <property type="match status" value="1"/>
</dbReference>
<dbReference type="Pfam" id="PF01078">
    <property type="entry name" value="Mg_chelatase"/>
    <property type="match status" value="1"/>
</dbReference>
<proteinExistence type="inferred from homology"/>
<dbReference type="SMART" id="SM00382">
    <property type="entry name" value="AAA"/>
    <property type="match status" value="1"/>
</dbReference>
<sequence length="502" mass="54728">MTKLAVVLSRAEFGVQAPQVRVEVHISRGLPKLNIVGMPETAVKESKDRVRAAIMNSGYEFPQHRITINLSPADIPKHGGRYDLPIAIGVLAASDQIKRDRLYDVELVGELALGGDLRPIRGVLPVVSAVAKTGRSLICPVDNGVEAALVQSCDCMLASNLLQVAAWMDTVGELPRAELKGLNFNNHCPDLADVKGQEHAKRALIIAASGKHNLLFYGPPGTGKTMLASRLPGILPDLTEAEALETASVASISAHGFDPACWSQPPFRAPHHTASAPALVGGGSNPMPGEISMAQNGVLFLDELAEFSRHVLEVLREPLESGKIIISRTARTAEFPARFQLLASLNPCPCGYFGDPDRTCECSMGQIQNYRNRISGPLLDRIDLQVEVPRIPYKTLRQPSNNITSSQTIKQQVIKSRQIQLARNKGKSNAQLQGKEIEQYIPLSEPLLDFLEQVVDQLRLSARAYHRIIKVSRTIADLAGSELVQQNHLAEAISFRGFDRAK</sequence>
<dbReference type="Gene3D" id="3.40.50.300">
    <property type="entry name" value="P-loop containing nucleotide triphosphate hydrolases"/>
    <property type="match status" value="1"/>
</dbReference>
<dbReference type="InterPro" id="IPR045006">
    <property type="entry name" value="CHLI-like"/>
</dbReference>
<dbReference type="InterPro" id="IPR001208">
    <property type="entry name" value="MCM_dom"/>
</dbReference>
<dbReference type="InterPro" id="IPR020568">
    <property type="entry name" value="Ribosomal_Su5_D2-typ_SF"/>
</dbReference>
<dbReference type="CDD" id="cd00009">
    <property type="entry name" value="AAA"/>
    <property type="match status" value="1"/>
</dbReference>
<dbReference type="GO" id="GO:0005524">
    <property type="term" value="F:ATP binding"/>
    <property type="evidence" value="ECO:0007669"/>
    <property type="project" value="UniProtKB-KW"/>
</dbReference>
<evidence type="ECO:0000256" key="3">
    <source>
        <dbReference type="ARBA" id="ARBA00022840"/>
    </source>
</evidence>
<dbReference type="InterPro" id="IPR000523">
    <property type="entry name" value="Mg_chelatse_chII-like_cat_dom"/>
</dbReference>
<dbReference type="InterPro" id="IPR025158">
    <property type="entry name" value="Mg_chelat-rel_C"/>
</dbReference>
<protein>
    <submittedName>
        <fullName evidence="5">AAA+ ATPase superfamily protein YifB/ComM, associated with DNA recombination</fullName>
    </submittedName>
</protein>
<dbReference type="NCBIfam" id="TIGR00368">
    <property type="entry name" value="YifB family Mg chelatase-like AAA ATPase"/>
    <property type="match status" value="1"/>
</dbReference>
<evidence type="ECO:0000313" key="5">
    <source>
        <dbReference type="EMBL" id="VAW44925.1"/>
    </source>
</evidence>
<name>A0A3B0VN38_9ZZZZ</name>
<dbReference type="InterPro" id="IPR014721">
    <property type="entry name" value="Ribsml_uS5_D2-typ_fold_subgr"/>
</dbReference>
<dbReference type="SUPFAM" id="SSF54211">
    <property type="entry name" value="Ribosomal protein S5 domain 2-like"/>
    <property type="match status" value="1"/>
</dbReference>
<dbReference type="EMBL" id="UOFA01000147">
    <property type="protein sequence ID" value="VAW44925.1"/>
    <property type="molecule type" value="Genomic_DNA"/>
</dbReference>
<evidence type="ECO:0000259" key="4">
    <source>
        <dbReference type="SMART" id="SM00382"/>
    </source>
</evidence>
<dbReference type="GO" id="GO:0003677">
    <property type="term" value="F:DNA binding"/>
    <property type="evidence" value="ECO:0007669"/>
    <property type="project" value="InterPro"/>
</dbReference>
<keyword evidence="2" id="KW-0547">Nucleotide-binding</keyword>
<dbReference type="Gene3D" id="3.30.230.10">
    <property type="match status" value="1"/>
</dbReference>
<dbReference type="InterPro" id="IPR027417">
    <property type="entry name" value="P-loop_NTPase"/>
</dbReference>
<dbReference type="SUPFAM" id="SSF52540">
    <property type="entry name" value="P-loop containing nucleoside triphosphate hydrolases"/>
    <property type="match status" value="1"/>
</dbReference>
<feature type="domain" description="AAA+ ATPase" evidence="4">
    <location>
        <begin position="210"/>
        <end position="392"/>
    </location>
</feature>